<dbReference type="EMBL" id="BAAAMN010000041">
    <property type="protein sequence ID" value="GAA2038790.1"/>
    <property type="molecule type" value="Genomic_DNA"/>
</dbReference>
<evidence type="ECO:0008006" key="5">
    <source>
        <dbReference type="Google" id="ProtNLM"/>
    </source>
</evidence>
<comment type="caution">
    <text evidence="3">The sequence shown here is derived from an EMBL/GenBank/DDBJ whole genome shotgun (WGS) entry which is preliminary data.</text>
</comment>
<organism evidence="3 4">
    <name type="scientific">Yaniella flava</name>
    <dbReference type="NCBI Taxonomy" id="287930"/>
    <lineage>
        <taxon>Bacteria</taxon>
        <taxon>Bacillati</taxon>
        <taxon>Actinomycetota</taxon>
        <taxon>Actinomycetes</taxon>
        <taxon>Micrococcales</taxon>
        <taxon>Micrococcaceae</taxon>
        <taxon>Yaniella</taxon>
    </lineage>
</organism>
<dbReference type="RefSeq" id="WP_343957978.1">
    <property type="nucleotide sequence ID" value="NZ_BAAAMN010000041.1"/>
</dbReference>
<sequence>MKFTQQPDYSAVLTPHVPVDVAANMAPLVRGAGDPTAASGNGVSWLSFRPASTGPVTVAIAHPSSVVVPADIRYHVWAHGDHDAIDAVVQRMPVLLGVDDEALEGWAAFDALLTDTAHLLPHQVVEARRRNPGMRLMATGQLLDELFTVVLEQKVTQQQARATWRWLADTFGEESPAGEPAPKLAPHPESVMQIQSWQWHAGWVQPFLARTLKTVASRASALNRLSSQRIDAIEKGLNSLHGIGPWTVAEALQRTHGAADLVAVGDFHLAHHVGEALTGRRTDDDGMLELLEPWSGHRQRLVRLIYASGIRFSRFGPRMAATDFRGR</sequence>
<gene>
    <name evidence="3" type="ORF">GCM10009720_19000</name>
</gene>
<evidence type="ECO:0000256" key="1">
    <source>
        <dbReference type="ARBA" id="ARBA00022763"/>
    </source>
</evidence>
<reference evidence="3 4" key="1">
    <citation type="journal article" date="2019" name="Int. J. Syst. Evol. Microbiol.">
        <title>The Global Catalogue of Microorganisms (GCM) 10K type strain sequencing project: providing services to taxonomists for standard genome sequencing and annotation.</title>
        <authorList>
            <consortium name="The Broad Institute Genomics Platform"/>
            <consortium name="The Broad Institute Genome Sequencing Center for Infectious Disease"/>
            <person name="Wu L."/>
            <person name="Ma J."/>
        </authorList>
    </citation>
    <scope>NUCLEOTIDE SEQUENCE [LARGE SCALE GENOMIC DNA]</scope>
    <source>
        <strain evidence="3 4">JCM 13595</strain>
    </source>
</reference>
<keyword evidence="2" id="KW-0234">DNA repair</keyword>
<dbReference type="InterPro" id="IPR051912">
    <property type="entry name" value="Alkylbase_DNA_Glycosylase/TA"/>
</dbReference>
<evidence type="ECO:0000313" key="3">
    <source>
        <dbReference type="EMBL" id="GAA2038790.1"/>
    </source>
</evidence>
<evidence type="ECO:0000256" key="2">
    <source>
        <dbReference type="ARBA" id="ARBA00023204"/>
    </source>
</evidence>
<name>A0ABN2ULH7_9MICC</name>
<keyword evidence="4" id="KW-1185">Reference proteome</keyword>
<dbReference type="PANTHER" id="PTHR43003:SF6">
    <property type="entry name" value="DNA GLYCOSYLASE"/>
    <property type="match status" value="1"/>
</dbReference>
<evidence type="ECO:0000313" key="4">
    <source>
        <dbReference type="Proteomes" id="UP001501461"/>
    </source>
</evidence>
<proteinExistence type="predicted"/>
<dbReference type="InterPro" id="IPR011257">
    <property type="entry name" value="DNA_glycosylase"/>
</dbReference>
<protein>
    <recommendedName>
        <fullName evidence="5">3-methyladenine DNA glycosylase</fullName>
    </recommendedName>
</protein>
<dbReference type="Gene3D" id="1.10.340.30">
    <property type="entry name" value="Hypothetical protein, domain 2"/>
    <property type="match status" value="1"/>
</dbReference>
<keyword evidence="1" id="KW-0227">DNA damage</keyword>
<accession>A0ABN2ULH7</accession>
<dbReference type="PANTHER" id="PTHR43003">
    <property type="entry name" value="DNA-3-METHYLADENINE GLYCOSYLASE"/>
    <property type="match status" value="1"/>
</dbReference>
<dbReference type="Proteomes" id="UP001501461">
    <property type="component" value="Unassembled WGS sequence"/>
</dbReference>
<dbReference type="SUPFAM" id="SSF48150">
    <property type="entry name" value="DNA-glycosylase"/>
    <property type="match status" value="1"/>
</dbReference>